<protein>
    <recommendedName>
        <fullName evidence="4">3-hydroxyacyl-CoA dehydrogenase</fullName>
        <ecNumber evidence="4">1.1.1.35</ecNumber>
    </recommendedName>
</protein>
<keyword evidence="8" id="KW-0443">Lipid metabolism</keyword>
<evidence type="ECO:0000256" key="13">
    <source>
        <dbReference type="PIRSR" id="PIRSR000105-3"/>
    </source>
</evidence>
<accession>A0AAX4K4P2</accession>
<dbReference type="InterPro" id="IPR022694">
    <property type="entry name" value="3-OHacyl-CoA_DH"/>
</dbReference>
<dbReference type="Proteomes" id="UP001355207">
    <property type="component" value="Chromosome 9"/>
</dbReference>
<evidence type="ECO:0000256" key="7">
    <source>
        <dbReference type="ARBA" id="ARBA00023027"/>
    </source>
</evidence>
<evidence type="ECO:0000256" key="8">
    <source>
        <dbReference type="ARBA" id="ARBA00023098"/>
    </source>
</evidence>
<comment type="similarity">
    <text evidence="3">Belongs to the 3-hydroxyacyl-CoA dehydrogenase family.</text>
</comment>
<keyword evidence="6" id="KW-0560">Oxidoreductase</keyword>
<evidence type="ECO:0000259" key="15">
    <source>
        <dbReference type="Pfam" id="PF02737"/>
    </source>
</evidence>
<evidence type="ECO:0000256" key="12">
    <source>
        <dbReference type="PIRSR" id="PIRSR000105-2"/>
    </source>
</evidence>
<feature type="binding site" evidence="13">
    <location>
        <position position="97"/>
    </location>
    <ligand>
        <name>CoA</name>
        <dbReference type="ChEBI" id="CHEBI:57287"/>
    </ligand>
</feature>
<dbReference type="PANTHER" id="PTHR43561:SF3">
    <property type="entry name" value="HYDROXYACYL-COENZYME A DEHYDROGENASE, MITOCHONDRIAL"/>
    <property type="match status" value="1"/>
</dbReference>
<feature type="binding site" evidence="12">
    <location>
        <position position="136"/>
    </location>
    <ligand>
        <name>NAD(+)</name>
        <dbReference type="ChEBI" id="CHEBI:57540"/>
    </ligand>
</feature>
<dbReference type="SUPFAM" id="SSF48179">
    <property type="entry name" value="6-phosphogluconate dehydrogenase C-terminal domain-like"/>
    <property type="match status" value="1"/>
</dbReference>
<feature type="binding site" evidence="13">
    <location>
        <position position="90"/>
    </location>
    <ligand>
        <name>CoA</name>
        <dbReference type="ChEBI" id="CHEBI:57287"/>
    </ligand>
</feature>
<feature type="site" description="Important for catalytic activity" evidence="11">
    <location>
        <position position="186"/>
    </location>
</feature>
<dbReference type="GO" id="GO:0005759">
    <property type="term" value="C:mitochondrial matrix"/>
    <property type="evidence" value="ECO:0007669"/>
    <property type="project" value="UniProtKB-SubCell"/>
</dbReference>
<dbReference type="GO" id="GO:0006635">
    <property type="term" value="P:fatty acid beta-oxidation"/>
    <property type="evidence" value="ECO:0007669"/>
    <property type="project" value="TreeGrafter"/>
</dbReference>
<evidence type="ECO:0000256" key="3">
    <source>
        <dbReference type="ARBA" id="ARBA00009463"/>
    </source>
</evidence>
<dbReference type="AlphaFoldDB" id="A0AAX4K4P2"/>
<evidence type="ECO:0000313" key="17">
    <source>
        <dbReference type="Proteomes" id="UP001355207"/>
    </source>
</evidence>
<dbReference type="EMBL" id="CP144106">
    <property type="protein sequence ID" value="WWC91740.1"/>
    <property type="molecule type" value="Genomic_DNA"/>
</dbReference>
<feature type="binding site" evidence="12">
    <location>
        <position position="325"/>
    </location>
    <ligand>
        <name>NAD(+)</name>
        <dbReference type="ChEBI" id="CHEBI:57540"/>
    </ligand>
</feature>
<feature type="binding site" evidence="12">
    <location>
        <position position="189"/>
    </location>
    <ligand>
        <name>NAD(+)</name>
        <dbReference type="ChEBI" id="CHEBI:57540"/>
    </ligand>
</feature>
<dbReference type="Pfam" id="PF02737">
    <property type="entry name" value="3HCDH_N"/>
    <property type="match status" value="1"/>
</dbReference>
<feature type="binding site" evidence="12">
    <location>
        <position position="141"/>
    </location>
    <ligand>
        <name>NAD(+)</name>
        <dbReference type="ChEBI" id="CHEBI:57540"/>
    </ligand>
</feature>
<evidence type="ECO:0000256" key="11">
    <source>
        <dbReference type="PIRSR" id="PIRSR000105-1"/>
    </source>
</evidence>
<name>A0AAX4K4P2_9TREE</name>
<sequence length="338" mass="36702">MLSSISRASAMSTSRNTLNAAAATRLSSIQRHLSTTPSAREGKIERLTVFGAGLMGAGIAQVGAQSGLKVVLSDVTDKALENGLNIIQKSLARVAKKKSPDDIEGFTSKILKNIETTTDAGKAVEQSDLVIEAIIESIKVKRDLFGFLDSKAKSDCIFATNTSSLSVTEIAESCSKERQEKFAGLHFFNPVPAMKLVEIIRTSQTSTSTYEALKEVTLRMNKSPVTCNDTPGFIVNRLLVPYLLESIRMVERGDATPEDIDTAMELGAGYPMGPFKLLDFVGLDTTSYISQGWRDKAEAGQISKELVQPIELLDKLVKEGKLGRKSGEGFYKVSHMIE</sequence>
<keyword evidence="5" id="KW-0276">Fatty acid metabolism</keyword>
<keyword evidence="7 12" id="KW-0520">NAD</keyword>
<dbReference type="GO" id="GO:0070403">
    <property type="term" value="F:NAD+ binding"/>
    <property type="evidence" value="ECO:0007669"/>
    <property type="project" value="InterPro"/>
</dbReference>
<dbReference type="PIRSF" id="PIRSF000105">
    <property type="entry name" value="HCDH"/>
    <property type="match status" value="1"/>
</dbReference>
<dbReference type="InterPro" id="IPR052242">
    <property type="entry name" value="Mito_3-hydroxyacyl-CoA_DH"/>
</dbReference>
<feature type="domain" description="3-hydroxyacyl-CoA dehydrogenase C-terminal" evidence="14">
    <location>
        <begin position="232"/>
        <end position="332"/>
    </location>
</feature>
<feature type="binding site" evidence="12">
    <location>
        <begin position="51"/>
        <end position="56"/>
    </location>
    <ligand>
        <name>NAD(+)</name>
        <dbReference type="ChEBI" id="CHEBI:57540"/>
    </ligand>
</feature>
<dbReference type="InterPro" id="IPR006176">
    <property type="entry name" value="3-OHacyl-CoA_DH_NAD-bd"/>
</dbReference>
<dbReference type="InterPro" id="IPR006108">
    <property type="entry name" value="3HC_DH_C"/>
</dbReference>
<dbReference type="Gene3D" id="3.40.50.720">
    <property type="entry name" value="NAD(P)-binding Rossmann-like Domain"/>
    <property type="match status" value="1"/>
</dbReference>
<dbReference type="Pfam" id="PF00725">
    <property type="entry name" value="3HCDH"/>
    <property type="match status" value="1"/>
</dbReference>
<proteinExistence type="inferred from homology"/>
<evidence type="ECO:0000256" key="1">
    <source>
        <dbReference type="ARBA" id="ARBA00004305"/>
    </source>
</evidence>
<keyword evidence="17" id="KW-1185">Reference proteome</keyword>
<dbReference type="InterPro" id="IPR013328">
    <property type="entry name" value="6PGD_dom2"/>
</dbReference>
<dbReference type="InterPro" id="IPR008927">
    <property type="entry name" value="6-PGluconate_DH-like_C_sf"/>
</dbReference>
<dbReference type="PANTHER" id="PTHR43561">
    <property type="match status" value="1"/>
</dbReference>
<dbReference type="RefSeq" id="XP_066078502.1">
    <property type="nucleotide sequence ID" value="XM_066222405.1"/>
</dbReference>
<dbReference type="SUPFAM" id="SSF51735">
    <property type="entry name" value="NAD(P)-binding Rossmann-fold domains"/>
    <property type="match status" value="1"/>
</dbReference>
<reference evidence="16 17" key="1">
    <citation type="submission" date="2024-01" db="EMBL/GenBank/DDBJ databases">
        <title>Comparative genomics of Cryptococcus and Kwoniella reveals pathogenesis evolution and contrasting modes of karyotype evolution via chromosome fusion or intercentromeric recombination.</title>
        <authorList>
            <person name="Coelho M.A."/>
            <person name="David-Palma M."/>
            <person name="Shea T."/>
            <person name="Bowers K."/>
            <person name="McGinley-Smith S."/>
            <person name="Mohammad A.W."/>
            <person name="Gnirke A."/>
            <person name="Yurkov A.M."/>
            <person name="Nowrousian M."/>
            <person name="Sun S."/>
            <person name="Cuomo C.A."/>
            <person name="Heitman J."/>
        </authorList>
    </citation>
    <scope>NUCLEOTIDE SEQUENCE [LARGE SCALE GENOMIC DNA]</scope>
    <source>
        <strain evidence="16 17">CBS 6074</strain>
    </source>
</reference>
<dbReference type="InterPro" id="IPR006180">
    <property type="entry name" value="3-OHacyl-CoA_DH_CS"/>
</dbReference>
<comment type="subcellular location">
    <subcellularLocation>
        <location evidence="1">Mitochondrion matrix</location>
    </subcellularLocation>
</comment>
<evidence type="ECO:0000256" key="6">
    <source>
        <dbReference type="ARBA" id="ARBA00023002"/>
    </source>
</evidence>
<keyword evidence="9" id="KW-0496">Mitochondrion</keyword>
<comment type="pathway">
    <text evidence="2">Lipid metabolism; fatty acid beta-oxidation.</text>
</comment>
<feature type="binding site" evidence="12">
    <location>
        <position position="163"/>
    </location>
    <ligand>
        <name>NAD(+)</name>
        <dbReference type="ChEBI" id="CHEBI:57540"/>
    </ligand>
</feature>
<dbReference type="GeneID" id="91097356"/>
<feature type="domain" description="3-hydroxyacyl-CoA dehydrogenase NAD binding" evidence="15">
    <location>
        <begin position="47"/>
        <end position="230"/>
    </location>
</feature>
<evidence type="ECO:0000256" key="2">
    <source>
        <dbReference type="ARBA" id="ARBA00005005"/>
    </source>
</evidence>
<dbReference type="Gene3D" id="1.10.1040.10">
    <property type="entry name" value="N-(1-d-carboxylethyl)-l-norvaline Dehydrogenase, domain 2"/>
    <property type="match status" value="1"/>
</dbReference>
<evidence type="ECO:0000256" key="10">
    <source>
        <dbReference type="ARBA" id="ARBA00049556"/>
    </source>
</evidence>
<organism evidence="16 17">
    <name type="scientific">Kwoniella dendrophila CBS 6074</name>
    <dbReference type="NCBI Taxonomy" id="1295534"/>
    <lineage>
        <taxon>Eukaryota</taxon>
        <taxon>Fungi</taxon>
        <taxon>Dikarya</taxon>
        <taxon>Basidiomycota</taxon>
        <taxon>Agaricomycotina</taxon>
        <taxon>Tremellomycetes</taxon>
        <taxon>Tremellales</taxon>
        <taxon>Cryptococcaceae</taxon>
        <taxon>Kwoniella</taxon>
    </lineage>
</organism>
<feature type="binding site" evidence="13">
    <location>
        <position position="163"/>
    </location>
    <ligand>
        <name>CoA</name>
        <dbReference type="ChEBI" id="CHEBI:57287"/>
    </ligand>
</feature>
<dbReference type="GO" id="GO:0003857">
    <property type="term" value="F:(3S)-3-hydroxyacyl-CoA dehydrogenase (NAD+) activity"/>
    <property type="evidence" value="ECO:0007669"/>
    <property type="project" value="UniProtKB-EC"/>
</dbReference>
<evidence type="ECO:0000259" key="14">
    <source>
        <dbReference type="Pfam" id="PF00725"/>
    </source>
</evidence>
<feature type="binding site" evidence="12">
    <location>
        <position position="74"/>
    </location>
    <ligand>
        <name>NAD(+)</name>
        <dbReference type="ChEBI" id="CHEBI:57540"/>
    </ligand>
</feature>
<gene>
    <name evidence="16" type="ORF">L201_006687</name>
</gene>
<evidence type="ECO:0000256" key="9">
    <source>
        <dbReference type="ARBA" id="ARBA00023128"/>
    </source>
</evidence>
<comment type="catalytic activity">
    <reaction evidence="10">
        <text>a (3S)-3-hydroxyacyl-CoA + NAD(+) = a 3-oxoacyl-CoA + NADH + H(+)</text>
        <dbReference type="Rhea" id="RHEA:22432"/>
        <dbReference type="ChEBI" id="CHEBI:15378"/>
        <dbReference type="ChEBI" id="CHEBI:57318"/>
        <dbReference type="ChEBI" id="CHEBI:57540"/>
        <dbReference type="ChEBI" id="CHEBI:57945"/>
        <dbReference type="ChEBI" id="CHEBI:90726"/>
        <dbReference type="EC" id="1.1.1.35"/>
    </reaction>
</comment>
<evidence type="ECO:0000256" key="4">
    <source>
        <dbReference type="ARBA" id="ARBA00013000"/>
    </source>
</evidence>
<evidence type="ECO:0000313" key="16">
    <source>
        <dbReference type="EMBL" id="WWC91740.1"/>
    </source>
</evidence>
<dbReference type="EC" id="1.1.1.35" evidence="4"/>
<dbReference type="FunFam" id="3.40.50.720:FF:000009">
    <property type="entry name" value="Fatty oxidation complex, alpha subunit"/>
    <property type="match status" value="1"/>
</dbReference>
<evidence type="ECO:0000256" key="5">
    <source>
        <dbReference type="ARBA" id="ARBA00022832"/>
    </source>
</evidence>
<dbReference type="InterPro" id="IPR036291">
    <property type="entry name" value="NAD(P)-bd_dom_sf"/>
</dbReference>
<dbReference type="PROSITE" id="PS00067">
    <property type="entry name" value="3HCDH"/>
    <property type="match status" value="1"/>
</dbReference>